<protein>
    <recommendedName>
        <fullName evidence="3">XRE family transcriptional regulator</fullName>
    </recommendedName>
</protein>
<evidence type="ECO:0000313" key="1">
    <source>
        <dbReference type="EMBL" id="CUP06378.1"/>
    </source>
</evidence>
<dbReference type="SUPFAM" id="SSF47413">
    <property type="entry name" value="lambda repressor-like DNA-binding domains"/>
    <property type="match status" value="1"/>
</dbReference>
<dbReference type="Proteomes" id="UP000095517">
    <property type="component" value="Unassembled WGS sequence"/>
</dbReference>
<organism evidence="1 2">
    <name type="scientific">Bacteroides finegoldii</name>
    <dbReference type="NCBI Taxonomy" id="338188"/>
    <lineage>
        <taxon>Bacteria</taxon>
        <taxon>Pseudomonadati</taxon>
        <taxon>Bacteroidota</taxon>
        <taxon>Bacteroidia</taxon>
        <taxon>Bacteroidales</taxon>
        <taxon>Bacteroidaceae</taxon>
        <taxon>Bacteroides</taxon>
    </lineage>
</organism>
<dbReference type="GO" id="GO:0003677">
    <property type="term" value="F:DNA binding"/>
    <property type="evidence" value="ECO:0007669"/>
    <property type="project" value="InterPro"/>
</dbReference>
<proteinExistence type="predicted"/>
<gene>
    <name evidence="1" type="ORF">ERS852397_03420</name>
</gene>
<dbReference type="EMBL" id="CYZH01000027">
    <property type="protein sequence ID" value="CUP06378.1"/>
    <property type="molecule type" value="Genomic_DNA"/>
</dbReference>
<dbReference type="InterPro" id="IPR010982">
    <property type="entry name" value="Lambda_DNA-bd_dom_sf"/>
</dbReference>
<sequence>MDMIHAGQLIERILHDQGRSVTWFAAQLCCTRPNVYKIFHKENIDIQLLWRISCILNHDFFRDLSDTISLIPPTNTVSK</sequence>
<name>A0A174K9E0_9BACE</name>
<reference evidence="1 2" key="1">
    <citation type="submission" date="2015-09" db="EMBL/GenBank/DDBJ databases">
        <authorList>
            <consortium name="Pathogen Informatics"/>
        </authorList>
    </citation>
    <scope>NUCLEOTIDE SEQUENCE [LARGE SCALE GENOMIC DNA]</scope>
    <source>
        <strain evidence="1 2">2789STDY5608840</strain>
    </source>
</reference>
<evidence type="ECO:0008006" key="3">
    <source>
        <dbReference type="Google" id="ProtNLM"/>
    </source>
</evidence>
<evidence type="ECO:0000313" key="2">
    <source>
        <dbReference type="Proteomes" id="UP000095517"/>
    </source>
</evidence>
<accession>A0A174K9E0</accession>
<dbReference type="AlphaFoldDB" id="A0A174K9E0"/>
<dbReference type="STRING" id="338188.ERS852397_03420"/>